<feature type="non-terminal residue" evidence="1">
    <location>
        <position position="375"/>
    </location>
</feature>
<proteinExistence type="predicted"/>
<accession>A0A2N6LEN1</accession>
<dbReference type="EMBL" id="NMQE01000392">
    <property type="protein sequence ID" value="PMB21892.1"/>
    <property type="molecule type" value="Genomic_DNA"/>
</dbReference>
<dbReference type="Proteomes" id="UP000235081">
    <property type="component" value="Unassembled WGS sequence"/>
</dbReference>
<organism evidence="1 2">
    <name type="scientific">Fischerella thermalis CCMEE 5318</name>
    <dbReference type="NCBI Taxonomy" id="2019666"/>
    <lineage>
        <taxon>Bacteria</taxon>
        <taxon>Bacillati</taxon>
        <taxon>Cyanobacteriota</taxon>
        <taxon>Cyanophyceae</taxon>
        <taxon>Nostocales</taxon>
        <taxon>Hapalosiphonaceae</taxon>
        <taxon>Fischerella</taxon>
    </lineage>
</organism>
<evidence type="ECO:0000313" key="2">
    <source>
        <dbReference type="Proteomes" id="UP000235081"/>
    </source>
</evidence>
<comment type="caution">
    <text evidence="1">The sequence shown here is derived from an EMBL/GenBank/DDBJ whole genome shotgun (WGS) entry which is preliminary data.</text>
</comment>
<reference evidence="1 2" key="1">
    <citation type="submission" date="2017-07" db="EMBL/GenBank/DDBJ databases">
        <title>Genomes of Fischerella (Mastigocladus) sp. strains.</title>
        <authorList>
            <person name="Miller S.R."/>
        </authorList>
    </citation>
    <scope>NUCLEOTIDE SEQUENCE [LARGE SCALE GENOMIC DNA]</scope>
    <source>
        <strain evidence="1 2">CCMEE 5318</strain>
    </source>
</reference>
<evidence type="ECO:0000313" key="1">
    <source>
        <dbReference type="EMBL" id="PMB21892.1"/>
    </source>
</evidence>
<protein>
    <submittedName>
        <fullName evidence="1">Uncharacterized protein</fullName>
    </submittedName>
</protein>
<dbReference type="AlphaFoldDB" id="A0A2N6LEN1"/>
<gene>
    <name evidence="1" type="ORF">CEN46_13590</name>
</gene>
<name>A0A2N6LEN1_9CYAN</name>
<sequence length="375" mass="41961">MALKLNHFDTKTKQDTLIQEKLENTLAEYLFPGVEFSIGTAYPEATVPEDLEEHNGMSLQFSAGKRMFFANDPNIRQQLYPNPSDGAAYPLPFTPCRTFQELRNVRVLVVDDTTGENGGVIANNDAKELVGDCKGLIDKDFAVSNNIESRPFQFRLGIRPQQESPVMRIAKGTLAPARLDKFGESFFRMGTSANFRMGTSAKTSTLRTKTGYDIVLATSCFKGRKGEDAIQPGEYMLTVGLGVKAVAQYREHSLGTQILVNYPKAVKQEILPIIKQQAEKLASDQKDPRRLALRYIETYERRKALLAKHDEASLDTLEEIENKFSIFDTLDSGGEIEETQSSEDNGTQQKDLLIYSLLKADLSGYCQLIEHPKII</sequence>